<reference evidence="1 2" key="1">
    <citation type="submission" date="2017-11" db="EMBL/GenBank/DDBJ databases">
        <authorList>
            <person name="Han C.G."/>
        </authorList>
    </citation>
    <scope>NUCLEOTIDE SEQUENCE [LARGE SCALE GENOMIC DNA]</scope>
    <source>
        <strain evidence="1 2">A2</strain>
    </source>
</reference>
<gene>
    <name evidence="1" type="ORF">CWM85_08700</name>
</gene>
<protein>
    <submittedName>
        <fullName evidence="1">DUF2971 domain-containing protein</fullName>
    </submittedName>
</protein>
<name>A0A2J4ZTN7_9ENTR</name>
<comment type="caution">
    <text evidence="1">The sequence shown here is derived from an EMBL/GenBank/DDBJ whole genome shotgun (WGS) entry which is preliminary data.</text>
</comment>
<dbReference type="EMBL" id="PIET01000168">
    <property type="protein sequence ID" value="PLM66389.1"/>
    <property type="molecule type" value="Genomic_DNA"/>
</dbReference>
<accession>A0A2J4ZTN7</accession>
<sequence length="274" mass="31786">MFHYTDVYALRSILENKKIRMTDYRFLNDRDEYNKGITFICRAFKLFDEYPDKFPLEMRESVKTALDIFESQGLGGGYFERSIFVASFSKTKNSLSQWRNYGSYSIEFDVDNLRRERNHPEITATLDCYYYHSESDGVDHAVSIIKEKIIPSLMECNVDDLGFAVEFLILDLMISYALCFKDSSFEHENEVRIISLRFLSYFPDVFFRERQGALVPYVELDFDLTAIKGVMLGPSDNQESSLISLSMLILKLNSSGESKPFKITVDSSKLPYRG</sequence>
<organism evidence="1 2">
    <name type="scientific">Klebsiella michiganensis</name>
    <dbReference type="NCBI Taxonomy" id="1134687"/>
    <lineage>
        <taxon>Bacteria</taxon>
        <taxon>Pseudomonadati</taxon>
        <taxon>Pseudomonadota</taxon>
        <taxon>Gammaproteobacteria</taxon>
        <taxon>Enterobacterales</taxon>
        <taxon>Enterobacteriaceae</taxon>
        <taxon>Klebsiella/Raoultella group</taxon>
        <taxon>Klebsiella</taxon>
    </lineage>
</organism>
<reference evidence="1 2" key="2">
    <citation type="submission" date="2018-01" db="EMBL/GenBank/DDBJ databases">
        <title>Genomic study of Klebsiella pneumoniae.</title>
        <authorList>
            <person name="Yang Y."/>
            <person name="Bicalho R."/>
        </authorList>
    </citation>
    <scope>NUCLEOTIDE SEQUENCE [LARGE SCALE GENOMIC DNA]</scope>
    <source>
        <strain evidence="1 2">A2</strain>
    </source>
</reference>
<evidence type="ECO:0000313" key="1">
    <source>
        <dbReference type="EMBL" id="PLM66389.1"/>
    </source>
</evidence>
<evidence type="ECO:0000313" key="2">
    <source>
        <dbReference type="Proteomes" id="UP000234661"/>
    </source>
</evidence>
<dbReference type="Proteomes" id="UP000234661">
    <property type="component" value="Unassembled WGS sequence"/>
</dbReference>
<proteinExistence type="predicted"/>
<dbReference type="AlphaFoldDB" id="A0A2J4ZTN7"/>